<evidence type="ECO:0000313" key="2">
    <source>
        <dbReference type="EMBL" id="EMA41273.1"/>
    </source>
</evidence>
<feature type="region of interest" description="Disordered" evidence="1">
    <location>
        <begin position="64"/>
        <end position="84"/>
    </location>
</feature>
<dbReference type="EMBL" id="AOMB01000006">
    <property type="protein sequence ID" value="EMA41273.1"/>
    <property type="molecule type" value="Genomic_DNA"/>
</dbReference>
<proteinExistence type="predicted"/>
<organism evidence="2 3">
    <name type="scientific">Halococcus hamelinensis 100A6</name>
    <dbReference type="NCBI Taxonomy" id="1132509"/>
    <lineage>
        <taxon>Archaea</taxon>
        <taxon>Methanobacteriati</taxon>
        <taxon>Methanobacteriota</taxon>
        <taxon>Stenosarchaea group</taxon>
        <taxon>Halobacteria</taxon>
        <taxon>Halobacteriales</taxon>
        <taxon>Halococcaceae</taxon>
        <taxon>Halococcus</taxon>
    </lineage>
</organism>
<name>M0M798_9EURY</name>
<dbReference type="PATRIC" id="fig|1132509.6.peg.582"/>
<dbReference type="AlphaFoldDB" id="M0M798"/>
<accession>M0M798</accession>
<dbReference type="Proteomes" id="UP000011566">
    <property type="component" value="Unassembled WGS sequence"/>
</dbReference>
<evidence type="ECO:0000256" key="1">
    <source>
        <dbReference type="SAM" id="MobiDB-lite"/>
    </source>
</evidence>
<dbReference type="OrthoDB" id="214439at2157"/>
<gene>
    <name evidence="2" type="ORF">C447_02472</name>
</gene>
<evidence type="ECO:0000313" key="3">
    <source>
        <dbReference type="Proteomes" id="UP000011566"/>
    </source>
</evidence>
<dbReference type="RefSeq" id="WP_007690560.1">
    <property type="nucleotide sequence ID" value="NZ_AJRK01000439.1"/>
</dbReference>
<keyword evidence="3" id="KW-1185">Reference proteome</keyword>
<sequence>MNPPETPPERLSERELFTELVDLLDESDDPEGYTEARFRARRAALLAEVGDRLETLEAVKSLLEPVGTPSDGVTEIEMESDREP</sequence>
<comment type="caution">
    <text evidence="2">The sequence shown here is derived from an EMBL/GenBank/DDBJ whole genome shotgun (WGS) entry which is preliminary data.</text>
</comment>
<reference evidence="2 3" key="1">
    <citation type="journal article" date="2014" name="PLoS Genet.">
        <title>Phylogenetically driven sequencing of extremely halophilic archaea reveals strategies for static and dynamic osmo-response.</title>
        <authorList>
            <person name="Becker E.A."/>
            <person name="Seitzer P.M."/>
            <person name="Tritt A."/>
            <person name="Larsen D."/>
            <person name="Krusor M."/>
            <person name="Yao A.I."/>
            <person name="Wu D."/>
            <person name="Madern D."/>
            <person name="Eisen J.A."/>
            <person name="Darling A.E."/>
            <person name="Facciotti M.T."/>
        </authorList>
    </citation>
    <scope>NUCLEOTIDE SEQUENCE [LARGE SCALE GENOMIC DNA]</scope>
    <source>
        <strain evidence="2 3">100A6</strain>
    </source>
</reference>
<protein>
    <submittedName>
        <fullName evidence="2">Uncharacterized protein</fullName>
    </submittedName>
</protein>